<accession>A0A8S3HGF4</accession>
<keyword evidence="2" id="KW-0472">Membrane</keyword>
<dbReference type="EMBL" id="CAJOBJ010333510">
    <property type="protein sequence ID" value="CAF5185904.1"/>
    <property type="molecule type" value="Genomic_DNA"/>
</dbReference>
<dbReference type="EMBL" id="CAJOBH010234879">
    <property type="protein sequence ID" value="CAF5086480.1"/>
    <property type="molecule type" value="Genomic_DNA"/>
</dbReference>
<dbReference type="Proteomes" id="UP000681967">
    <property type="component" value="Unassembled WGS sequence"/>
</dbReference>
<reference evidence="4" key="1">
    <citation type="submission" date="2021-02" db="EMBL/GenBank/DDBJ databases">
        <authorList>
            <person name="Nowell W R."/>
        </authorList>
    </citation>
    <scope>NUCLEOTIDE SEQUENCE</scope>
</reference>
<evidence type="ECO:0000313" key="4">
    <source>
        <dbReference type="EMBL" id="CAF5183431.1"/>
    </source>
</evidence>
<feature type="non-terminal residue" evidence="4">
    <location>
        <position position="1"/>
    </location>
</feature>
<keyword evidence="2" id="KW-1133">Transmembrane helix</keyword>
<dbReference type="EMBL" id="CAJOBI010319957">
    <property type="protein sequence ID" value="CAF5183431.1"/>
    <property type="molecule type" value="Genomic_DNA"/>
</dbReference>
<organism evidence="4 6">
    <name type="scientific">Rotaria magnacalcarata</name>
    <dbReference type="NCBI Taxonomy" id="392030"/>
    <lineage>
        <taxon>Eukaryota</taxon>
        <taxon>Metazoa</taxon>
        <taxon>Spiralia</taxon>
        <taxon>Gnathifera</taxon>
        <taxon>Rotifera</taxon>
        <taxon>Eurotatoria</taxon>
        <taxon>Bdelloidea</taxon>
        <taxon>Philodinida</taxon>
        <taxon>Philodinidae</taxon>
        <taxon>Rotaria</taxon>
    </lineage>
</organism>
<feature type="compositionally biased region" description="Low complexity" evidence="1">
    <location>
        <begin position="204"/>
        <end position="214"/>
    </location>
</feature>
<evidence type="ECO:0000313" key="5">
    <source>
        <dbReference type="EMBL" id="CAF5185904.1"/>
    </source>
</evidence>
<gene>
    <name evidence="3" type="ORF">BYL167_LOCUS62580</name>
    <name evidence="5" type="ORF">GIL414_LOCUS71054</name>
    <name evidence="4" type="ORF">SMN809_LOCUS69661</name>
</gene>
<feature type="region of interest" description="Disordered" evidence="1">
    <location>
        <begin position="191"/>
        <end position="222"/>
    </location>
</feature>
<proteinExistence type="predicted"/>
<evidence type="ECO:0000313" key="6">
    <source>
        <dbReference type="Proteomes" id="UP000676336"/>
    </source>
</evidence>
<feature type="transmembrane region" description="Helical" evidence="2">
    <location>
        <begin position="161"/>
        <end position="183"/>
    </location>
</feature>
<name>A0A8S3HGF4_9BILA</name>
<evidence type="ECO:0000313" key="3">
    <source>
        <dbReference type="EMBL" id="CAF5086480.1"/>
    </source>
</evidence>
<dbReference type="Proteomes" id="UP000681720">
    <property type="component" value="Unassembled WGS sequence"/>
</dbReference>
<evidence type="ECO:0000256" key="2">
    <source>
        <dbReference type="SAM" id="Phobius"/>
    </source>
</evidence>
<dbReference type="Proteomes" id="UP000676336">
    <property type="component" value="Unassembled WGS sequence"/>
</dbReference>
<evidence type="ECO:0000256" key="1">
    <source>
        <dbReference type="SAM" id="MobiDB-lite"/>
    </source>
</evidence>
<keyword evidence="2" id="KW-0812">Transmembrane</keyword>
<protein>
    <submittedName>
        <fullName evidence="4">Uncharacterized protein</fullName>
    </submittedName>
</protein>
<comment type="caution">
    <text evidence="4">The sequence shown here is derived from an EMBL/GenBank/DDBJ whole genome shotgun (WGS) entry which is preliminary data.</text>
</comment>
<dbReference type="AlphaFoldDB" id="A0A8S3HGF4"/>
<sequence length="222" mass="26319">PCFLIIGDPNLFEQYRSSFVYLAKRLFEQHGLRMAYLDSSATKQISFSKIFSPIYPPNDKRLLIVVIRRWFDDTVELVNTEIEFDGKSLNEFKRNNFNMAADIEANLKLYLTIRWQNIKKFTLPTIFDFDDRNENVFIIITNLIQDKWNYWFERNPICRSLSVYVFTYQFLLFFLSILIYFFYAKQNSSSNVKNDLKQPRRSYSSSSAAATTTTMNSRPSEI</sequence>